<sequence>MDGISRVQTMEEVFSRLALVDVPSTNRADTHPVNSGMMRLVCSHDMSHETEG</sequence>
<protein>
    <submittedName>
        <fullName evidence="1">Uncharacterized protein</fullName>
    </submittedName>
</protein>
<keyword evidence="2" id="KW-1185">Reference proteome</keyword>
<proteinExistence type="predicted"/>
<gene>
    <name evidence="1" type="ORF">MGN01_33160</name>
</gene>
<comment type="caution">
    <text evidence="1">The sequence shown here is derived from an EMBL/GenBank/DDBJ whole genome shotgun (WGS) entry which is preliminary data.</text>
</comment>
<organism evidence="1 2">
    <name type="scientific">Methylobacterium gnaphalii</name>
    <dbReference type="NCBI Taxonomy" id="1010610"/>
    <lineage>
        <taxon>Bacteria</taxon>
        <taxon>Pseudomonadati</taxon>
        <taxon>Pseudomonadota</taxon>
        <taxon>Alphaproteobacteria</taxon>
        <taxon>Hyphomicrobiales</taxon>
        <taxon>Methylobacteriaceae</taxon>
        <taxon>Methylobacterium</taxon>
    </lineage>
</organism>
<evidence type="ECO:0000313" key="1">
    <source>
        <dbReference type="EMBL" id="GEP11471.1"/>
    </source>
</evidence>
<dbReference type="Proteomes" id="UP000321750">
    <property type="component" value="Unassembled WGS sequence"/>
</dbReference>
<name>A0A512JND8_9HYPH</name>
<dbReference type="AlphaFoldDB" id="A0A512JND8"/>
<reference evidence="1 2" key="1">
    <citation type="submission" date="2019-07" db="EMBL/GenBank/DDBJ databases">
        <title>Whole genome shotgun sequence of Methylobacterium gnaphalii NBRC 107716.</title>
        <authorList>
            <person name="Hosoyama A."/>
            <person name="Uohara A."/>
            <person name="Ohji S."/>
            <person name="Ichikawa N."/>
        </authorList>
    </citation>
    <scope>NUCLEOTIDE SEQUENCE [LARGE SCALE GENOMIC DNA]</scope>
    <source>
        <strain evidence="1 2">NBRC 107716</strain>
    </source>
</reference>
<accession>A0A512JND8</accession>
<dbReference type="EMBL" id="BJZV01000019">
    <property type="protein sequence ID" value="GEP11471.1"/>
    <property type="molecule type" value="Genomic_DNA"/>
</dbReference>
<evidence type="ECO:0000313" key="2">
    <source>
        <dbReference type="Proteomes" id="UP000321750"/>
    </source>
</evidence>